<dbReference type="Proteomes" id="UP000092461">
    <property type="component" value="Unassembled WGS sequence"/>
</dbReference>
<evidence type="ECO:0000313" key="3">
    <source>
        <dbReference type="Proteomes" id="UP000092461"/>
    </source>
</evidence>
<sequence length="114" mass="11928">MSIAAGAPVILEEHVGQPATYPAVAGSPLVKYATAPMTMSPVLQYLHHPSPFVKYAAPAATSYATVSQVHVAHPPSMAYHPYAAPLTAPGFPYPNYLPAAAPAVVKVAPHFAPW</sequence>
<dbReference type="AlphaFoldDB" id="A0A1B0CMJ7"/>
<protein>
    <submittedName>
        <fullName evidence="1">Putative cuticle protein 16.5 isoform b</fullName>
    </submittedName>
</protein>
<name>A0A1B0CMJ7_LUTLO</name>
<reference evidence="3" key="1">
    <citation type="submission" date="2012-05" db="EMBL/GenBank/DDBJ databases">
        <title>Whole Genome Assembly of Lutzomyia longipalpis.</title>
        <authorList>
            <person name="Richards S."/>
            <person name="Qu C."/>
            <person name="Dillon R."/>
            <person name="Worley K."/>
            <person name="Scherer S."/>
            <person name="Batterton M."/>
            <person name="Taylor A."/>
            <person name="Hawes A."/>
            <person name="Hernandez B."/>
            <person name="Kovar C."/>
            <person name="Mandapat C."/>
            <person name="Pham C."/>
            <person name="Qu C."/>
            <person name="Jing C."/>
            <person name="Bess C."/>
            <person name="Bandaranaike D."/>
            <person name="Ngo D."/>
            <person name="Ongeri F."/>
            <person name="Arias F."/>
            <person name="Lara F."/>
            <person name="Weissenberger G."/>
            <person name="Kamau G."/>
            <person name="Han H."/>
            <person name="Shen H."/>
            <person name="Dinh H."/>
            <person name="Khalil I."/>
            <person name="Jones J."/>
            <person name="Shafer J."/>
            <person name="Jayaseelan J."/>
            <person name="Quiroz J."/>
            <person name="Blankenburg K."/>
            <person name="Nguyen L."/>
            <person name="Jackson L."/>
            <person name="Francisco L."/>
            <person name="Tang L.-Y."/>
            <person name="Pu L.-L."/>
            <person name="Perales L."/>
            <person name="Lorensuhewa L."/>
            <person name="Munidasa M."/>
            <person name="Coyle M."/>
            <person name="Taylor M."/>
            <person name="Puazo M."/>
            <person name="Firestine M."/>
            <person name="Scheel M."/>
            <person name="Javaid M."/>
            <person name="Wang M."/>
            <person name="Li M."/>
            <person name="Tabassum N."/>
            <person name="Saada N."/>
            <person name="Osuji N."/>
            <person name="Aqrawi P."/>
            <person name="Fu Q."/>
            <person name="Thornton R."/>
            <person name="Raj R."/>
            <person name="Goodspeed R."/>
            <person name="Mata R."/>
            <person name="Najjar R."/>
            <person name="Gubbala S."/>
            <person name="Lee S."/>
            <person name="Denson S."/>
            <person name="Patil S."/>
            <person name="Macmil S."/>
            <person name="Qi S."/>
            <person name="Matskevitch T."/>
            <person name="Palculict T."/>
            <person name="Mathew T."/>
            <person name="Vee V."/>
            <person name="Velamala V."/>
            <person name="Korchina V."/>
            <person name="Cai W."/>
            <person name="Liu W."/>
            <person name="Dai W."/>
            <person name="Zou X."/>
            <person name="Zhu Y."/>
            <person name="Zhang Y."/>
            <person name="Wu Y.-Q."/>
            <person name="Xin Y."/>
            <person name="Nazarath L."/>
            <person name="Kovar C."/>
            <person name="Han Y."/>
            <person name="Muzny D."/>
            <person name="Gibbs R."/>
        </authorList>
    </citation>
    <scope>NUCLEOTIDE SEQUENCE [LARGE SCALE GENOMIC DNA]</scope>
    <source>
        <strain evidence="3">Jacobina</strain>
    </source>
</reference>
<dbReference type="EnsemblMetazoa" id="LLOJ005885-RA">
    <property type="protein sequence ID" value="LLOJ005885-PA"/>
    <property type="gene ID" value="LLOJ005885"/>
</dbReference>
<evidence type="ECO:0000313" key="2">
    <source>
        <dbReference type="EnsemblMetazoa" id="LLOJ005885-PA"/>
    </source>
</evidence>
<dbReference type="EMBL" id="AJWK01018829">
    <property type="status" value="NOT_ANNOTATED_CDS"/>
    <property type="molecule type" value="Genomic_DNA"/>
</dbReference>
<accession>A0A1B0CMJ7</accession>
<dbReference type="VEuPathDB" id="VectorBase:LLOJ005885"/>
<organism evidence="2 3">
    <name type="scientific">Lutzomyia longipalpis</name>
    <name type="common">Sand fly</name>
    <dbReference type="NCBI Taxonomy" id="7200"/>
    <lineage>
        <taxon>Eukaryota</taxon>
        <taxon>Metazoa</taxon>
        <taxon>Ecdysozoa</taxon>
        <taxon>Arthropoda</taxon>
        <taxon>Hexapoda</taxon>
        <taxon>Insecta</taxon>
        <taxon>Pterygota</taxon>
        <taxon>Neoptera</taxon>
        <taxon>Endopterygota</taxon>
        <taxon>Diptera</taxon>
        <taxon>Nematocera</taxon>
        <taxon>Psychodoidea</taxon>
        <taxon>Psychodidae</taxon>
        <taxon>Lutzomyia</taxon>
        <taxon>Lutzomyia</taxon>
    </lineage>
</organism>
<evidence type="ECO:0000313" key="1">
    <source>
        <dbReference type="EMBL" id="MBC1170895.1"/>
    </source>
</evidence>
<reference evidence="2" key="3">
    <citation type="submission" date="2020-05" db="UniProtKB">
        <authorList>
            <consortium name="EnsemblMetazoa"/>
        </authorList>
    </citation>
    <scope>IDENTIFICATION</scope>
    <source>
        <strain evidence="2">Jacobina</strain>
    </source>
</reference>
<dbReference type="EMBL" id="GITU01002192">
    <property type="protein sequence ID" value="MBC1170895.1"/>
    <property type="molecule type" value="Transcribed_RNA"/>
</dbReference>
<reference evidence="1" key="2">
    <citation type="journal article" date="2020" name="BMC">
        <title>Leishmania infection induces a limited differential gene expression in the sand fly midgut.</title>
        <authorList>
            <person name="Coutinho-Abreu I.V."/>
            <person name="Serafim T.D."/>
            <person name="Meneses C."/>
            <person name="Kamhawi S."/>
            <person name="Oliveira F."/>
            <person name="Valenzuela J.G."/>
        </authorList>
    </citation>
    <scope>NUCLEOTIDE SEQUENCE</scope>
    <source>
        <strain evidence="1">Jacobina</strain>
        <tissue evidence="1">Midgut</tissue>
    </source>
</reference>
<dbReference type="EMBL" id="AJWK01018830">
    <property type="status" value="NOT_ANNOTATED_CDS"/>
    <property type="molecule type" value="Genomic_DNA"/>
</dbReference>
<keyword evidence="3" id="KW-1185">Reference proteome</keyword>
<proteinExistence type="predicted"/>